<dbReference type="SUPFAM" id="SSF46689">
    <property type="entry name" value="Homeodomain-like"/>
    <property type="match status" value="1"/>
</dbReference>
<dbReference type="GeneID" id="14887986"/>
<dbReference type="EMBL" id="KB206684">
    <property type="protein sequence ID" value="ELP88949.1"/>
    <property type="molecule type" value="Genomic_DNA"/>
</dbReference>
<dbReference type="Pfam" id="PF00249">
    <property type="entry name" value="Myb_DNA-binding"/>
    <property type="match status" value="2"/>
</dbReference>
<protein>
    <submittedName>
        <fullName evidence="4">R2r3-MYB transcription factor, putative</fullName>
    </submittedName>
</protein>
<dbReference type="PROSITE" id="PS50090">
    <property type="entry name" value="MYB_LIKE"/>
    <property type="match status" value="2"/>
</dbReference>
<proteinExistence type="predicted"/>
<evidence type="ECO:0000259" key="2">
    <source>
        <dbReference type="PROSITE" id="PS50090"/>
    </source>
</evidence>
<organism evidence="4 5">
    <name type="scientific">Entamoeba invadens IP1</name>
    <dbReference type="NCBI Taxonomy" id="370355"/>
    <lineage>
        <taxon>Eukaryota</taxon>
        <taxon>Amoebozoa</taxon>
        <taxon>Evosea</taxon>
        <taxon>Archamoebae</taxon>
        <taxon>Mastigamoebida</taxon>
        <taxon>Entamoebidae</taxon>
        <taxon>Entamoeba</taxon>
    </lineage>
</organism>
<feature type="region of interest" description="Disordered" evidence="1">
    <location>
        <begin position="1"/>
        <end position="43"/>
    </location>
</feature>
<dbReference type="GO" id="GO:0005634">
    <property type="term" value="C:nucleus"/>
    <property type="evidence" value="ECO:0007669"/>
    <property type="project" value="TreeGrafter"/>
</dbReference>
<evidence type="ECO:0000313" key="4">
    <source>
        <dbReference type="EMBL" id="ELP88949.1"/>
    </source>
</evidence>
<dbReference type="VEuPathDB" id="AmoebaDB:EIN_490880"/>
<accession>A0A0A1U9Y5</accession>
<feature type="domain" description="HTH myb-type" evidence="3">
    <location>
        <begin position="91"/>
        <end position="130"/>
    </location>
</feature>
<reference evidence="4 5" key="1">
    <citation type="submission" date="2012-10" db="EMBL/GenBank/DDBJ databases">
        <authorList>
            <person name="Zafar N."/>
            <person name="Inman J."/>
            <person name="Hall N."/>
            <person name="Lorenzi H."/>
            <person name="Caler E."/>
        </authorList>
    </citation>
    <scope>NUCLEOTIDE SEQUENCE [LARGE SCALE GENOMIC DNA]</scope>
    <source>
        <strain evidence="4 5">IP1</strain>
    </source>
</reference>
<dbReference type="OrthoDB" id="2143914at2759"/>
<dbReference type="GO" id="GO:0000978">
    <property type="term" value="F:RNA polymerase II cis-regulatory region sequence-specific DNA binding"/>
    <property type="evidence" value="ECO:0007669"/>
    <property type="project" value="TreeGrafter"/>
</dbReference>
<dbReference type="Gene3D" id="1.10.10.60">
    <property type="entry name" value="Homeodomain-like"/>
    <property type="match status" value="2"/>
</dbReference>
<dbReference type="RefSeq" id="XP_004255720.1">
    <property type="nucleotide sequence ID" value="XM_004255672.1"/>
</dbReference>
<feature type="domain" description="Myb-like" evidence="2">
    <location>
        <begin position="35"/>
        <end position="86"/>
    </location>
</feature>
<dbReference type="CDD" id="cd00167">
    <property type="entry name" value="SANT"/>
    <property type="match status" value="2"/>
</dbReference>
<dbReference type="Proteomes" id="UP000014680">
    <property type="component" value="Unassembled WGS sequence"/>
</dbReference>
<dbReference type="GO" id="GO:0000981">
    <property type="term" value="F:DNA-binding transcription factor activity, RNA polymerase II-specific"/>
    <property type="evidence" value="ECO:0007669"/>
    <property type="project" value="TreeGrafter"/>
</dbReference>
<dbReference type="PANTHER" id="PTHR45614">
    <property type="entry name" value="MYB PROTEIN-RELATED"/>
    <property type="match status" value="1"/>
</dbReference>
<dbReference type="PROSITE" id="PS51294">
    <property type="entry name" value="HTH_MYB"/>
    <property type="match status" value="2"/>
</dbReference>
<dbReference type="SMART" id="SM00717">
    <property type="entry name" value="SANT"/>
    <property type="match status" value="2"/>
</dbReference>
<dbReference type="AlphaFoldDB" id="A0A0A1U9Y5"/>
<dbReference type="KEGG" id="eiv:EIN_490880"/>
<gene>
    <name evidence="4" type="ORF">EIN_490880</name>
</gene>
<evidence type="ECO:0000313" key="5">
    <source>
        <dbReference type="Proteomes" id="UP000014680"/>
    </source>
</evidence>
<dbReference type="OMA" id="INIEWNT"/>
<dbReference type="InterPro" id="IPR050560">
    <property type="entry name" value="MYB_TF"/>
</dbReference>
<dbReference type="PANTHER" id="PTHR45614:SF299">
    <property type="entry name" value="MYB-LIKE DNA-BINDING DOMAIN CONTAINING PROTEIN"/>
    <property type="match status" value="1"/>
</dbReference>
<dbReference type="InterPro" id="IPR017930">
    <property type="entry name" value="Myb_dom"/>
</dbReference>
<feature type="compositionally biased region" description="Polar residues" evidence="1">
    <location>
        <begin position="10"/>
        <end position="28"/>
    </location>
</feature>
<evidence type="ECO:0000256" key="1">
    <source>
        <dbReference type="SAM" id="MobiDB-lite"/>
    </source>
</evidence>
<feature type="domain" description="HTH myb-type" evidence="3">
    <location>
        <begin position="42"/>
        <end position="90"/>
    </location>
</feature>
<keyword evidence="5" id="KW-1185">Reference proteome</keyword>
<evidence type="ECO:0000259" key="3">
    <source>
        <dbReference type="PROSITE" id="PS51294"/>
    </source>
</evidence>
<dbReference type="InterPro" id="IPR001005">
    <property type="entry name" value="SANT/Myb"/>
</dbReference>
<name>A0A0A1U9Y5_ENTIV</name>
<dbReference type="InterPro" id="IPR009057">
    <property type="entry name" value="Homeodomain-like_sf"/>
</dbReference>
<sequence>MSDQMGHMNASVSNSEPRNPTDQLSTLDSFDKGNKKKKFSHTWTEKEDEMLEEAVRCNGAMHWKVIADMIPGRSRKQCRERYCYHLDPKINKRMWSIQEDQLLVNLHKEVGNHWSYMKKYLPGRTANAIKIDSRRRLKATKNGLSVFTAVSTELYSVF</sequence>
<feature type="domain" description="Myb-like" evidence="2">
    <location>
        <begin position="87"/>
        <end position="137"/>
    </location>
</feature>